<dbReference type="Proteomes" id="UP000618460">
    <property type="component" value="Unassembled WGS sequence"/>
</dbReference>
<sequence length="94" mass="10848">MKKWQLQVGNWLTNHLKLPSDVLLELPRITTIGQFHAYIENHRGLILFTDTELQLKLTKGSLKIVGDHFVIKTLLPEEILVEGTIKEILFLESE</sequence>
<reference evidence="1" key="2">
    <citation type="submission" date="2020-09" db="EMBL/GenBank/DDBJ databases">
        <authorList>
            <person name="Sun Q."/>
            <person name="Zhou Y."/>
        </authorList>
    </citation>
    <scope>NUCLEOTIDE SEQUENCE</scope>
    <source>
        <strain evidence="1">CGMCC 1.6333</strain>
    </source>
</reference>
<dbReference type="EMBL" id="BMLG01000007">
    <property type="protein sequence ID" value="GGM31235.1"/>
    <property type="molecule type" value="Genomic_DNA"/>
</dbReference>
<organism evidence="1 2">
    <name type="scientific">Paraliobacillus quinghaiensis</name>
    <dbReference type="NCBI Taxonomy" id="470815"/>
    <lineage>
        <taxon>Bacteria</taxon>
        <taxon>Bacillati</taxon>
        <taxon>Bacillota</taxon>
        <taxon>Bacilli</taxon>
        <taxon>Bacillales</taxon>
        <taxon>Bacillaceae</taxon>
        <taxon>Paraliobacillus</taxon>
    </lineage>
</organism>
<accession>A0A917TP24</accession>
<dbReference type="Pfam" id="PF07873">
    <property type="entry name" value="YabP"/>
    <property type="match status" value="1"/>
</dbReference>
<comment type="caution">
    <text evidence="1">The sequence shown here is derived from an EMBL/GenBank/DDBJ whole genome shotgun (WGS) entry which is preliminary data.</text>
</comment>
<dbReference type="RefSeq" id="WP_117154418.1">
    <property type="nucleotide sequence ID" value="NZ_BMLG01000007.1"/>
</dbReference>
<dbReference type="NCBIfam" id="TIGR02856">
    <property type="entry name" value="spore_yqfC"/>
    <property type="match status" value="1"/>
</dbReference>
<dbReference type="InterPro" id="IPR022477">
    <property type="entry name" value="Spore_YqfC"/>
</dbReference>
<evidence type="ECO:0000313" key="1">
    <source>
        <dbReference type="EMBL" id="GGM31235.1"/>
    </source>
</evidence>
<gene>
    <name evidence="1" type="ORF">GCM10011351_16740</name>
</gene>
<dbReference type="AlphaFoldDB" id="A0A917TP24"/>
<keyword evidence="2" id="KW-1185">Reference proteome</keyword>
<name>A0A917TP24_9BACI</name>
<reference evidence="1" key="1">
    <citation type="journal article" date="2014" name="Int. J. Syst. Evol. Microbiol.">
        <title>Complete genome sequence of Corynebacterium casei LMG S-19264T (=DSM 44701T), isolated from a smear-ripened cheese.</title>
        <authorList>
            <consortium name="US DOE Joint Genome Institute (JGI-PGF)"/>
            <person name="Walter F."/>
            <person name="Albersmeier A."/>
            <person name="Kalinowski J."/>
            <person name="Ruckert C."/>
        </authorList>
    </citation>
    <scope>NUCLEOTIDE SEQUENCE</scope>
    <source>
        <strain evidence="1">CGMCC 1.6333</strain>
    </source>
</reference>
<dbReference type="InterPro" id="IPR022476">
    <property type="entry name" value="Spore_YabP/YqfC"/>
</dbReference>
<protein>
    <submittedName>
        <fullName evidence="1">Sporulation protein YqfC</fullName>
    </submittedName>
</protein>
<proteinExistence type="predicted"/>
<dbReference type="OrthoDB" id="2989236at2"/>
<evidence type="ECO:0000313" key="2">
    <source>
        <dbReference type="Proteomes" id="UP000618460"/>
    </source>
</evidence>